<organism evidence="1 2">
    <name type="scientific">Phytophthora fragariae</name>
    <dbReference type="NCBI Taxonomy" id="53985"/>
    <lineage>
        <taxon>Eukaryota</taxon>
        <taxon>Sar</taxon>
        <taxon>Stramenopiles</taxon>
        <taxon>Oomycota</taxon>
        <taxon>Peronosporomycetes</taxon>
        <taxon>Peronosporales</taxon>
        <taxon>Peronosporaceae</taxon>
        <taxon>Phytophthora</taxon>
    </lineage>
</organism>
<sequence length="74" mass="8182">MTIIARTSSSSGPTDIAIVGIRRGGRKKTHRALTFWSALDSFWVVVLEGATPPDCPPTQGERSCQDAFKYLSWR</sequence>
<evidence type="ECO:0000313" key="1">
    <source>
        <dbReference type="EMBL" id="KAE9170592.1"/>
    </source>
</evidence>
<dbReference type="Proteomes" id="UP000440367">
    <property type="component" value="Unassembled WGS sequence"/>
</dbReference>
<proteinExistence type="predicted"/>
<comment type="caution">
    <text evidence="1">The sequence shown here is derived from an EMBL/GenBank/DDBJ whole genome shotgun (WGS) entry which is preliminary data.</text>
</comment>
<evidence type="ECO:0000313" key="2">
    <source>
        <dbReference type="Proteomes" id="UP000440367"/>
    </source>
</evidence>
<dbReference type="EMBL" id="QXGD01004440">
    <property type="protein sequence ID" value="KAE9170592.1"/>
    <property type="molecule type" value="Genomic_DNA"/>
</dbReference>
<accession>A0A6A3VSZ2</accession>
<reference evidence="1 2" key="1">
    <citation type="submission" date="2018-08" db="EMBL/GenBank/DDBJ databases">
        <title>Genomic investigation of the strawberry pathogen Phytophthora fragariae indicates pathogenicity is determined by transcriptional variation in three key races.</title>
        <authorList>
            <person name="Adams T.M."/>
            <person name="Armitage A.D."/>
            <person name="Sobczyk M.K."/>
            <person name="Bates H.J."/>
            <person name="Dunwell J.M."/>
            <person name="Nellist C.F."/>
            <person name="Harrison R.J."/>
        </authorList>
    </citation>
    <scope>NUCLEOTIDE SEQUENCE [LARGE SCALE GENOMIC DNA]</scope>
    <source>
        <strain evidence="1 2">BC-1</strain>
    </source>
</reference>
<dbReference type="AlphaFoldDB" id="A0A6A3VSZ2"/>
<name>A0A6A3VSZ2_9STRA</name>
<gene>
    <name evidence="1" type="ORF">PF002_g30045</name>
</gene>
<protein>
    <submittedName>
        <fullName evidence="1">Uncharacterized protein</fullName>
    </submittedName>
</protein>